<organism evidence="1 2">
    <name type="scientific">Polypedilum vanderplanki</name>
    <name type="common">Sleeping chironomid midge</name>
    <dbReference type="NCBI Taxonomy" id="319348"/>
    <lineage>
        <taxon>Eukaryota</taxon>
        <taxon>Metazoa</taxon>
        <taxon>Ecdysozoa</taxon>
        <taxon>Arthropoda</taxon>
        <taxon>Hexapoda</taxon>
        <taxon>Insecta</taxon>
        <taxon>Pterygota</taxon>
        <taxon>Neoptera</taxon>
        <taxon>Endopterygota</taxon>
        <taxon>Diptera</taxon>
        <taxon>Nematocera</taxon>
        <taxon>Chironomoidea</taxon>
        <taxon>Chironomidae</taxon>
        <taxon>Chironominae</taxon>
        <taxon>Polypedilum</taxon>
        <taxon>Polypedilum</taxon>
    </lineage>
</organism>
<dbReference type="Proteomes" id="UP001107558">
    <property type="component" value="Chromosome 1"/>
</dbReference>
<dbReference type="PANTHER" id="PTHR33173:SF2">
    <property type="entry name" value="MYND-TYPE DOMAIN-CONTAINING PROTEIN"/>
    <property type="match status" value="1"/>
</dbReference>
<dbReference type="PANTHER" id="PTHR33173">
    <property type="match status" value="1"/>
</dbReference>
<sequence length="990" mass="114314">MKSFFEKLKNSETVGEIPVYLQIILTNLGCNTVGSFRGLKDEESIDLLIDKINETISGLNEPNAHGEMKQLVENDLKNYFTKISANFMIPWGHKNLLREVYKYCISLTEIVTVVESKQSTYFHERNTDETLKNFMKLAEKYVKQTNFLPVETTRALKIINDQDKWLIACPYCTSDIQVQVKNGTCIGTNFNKHLLLHHSQKNNQMNSATESIVIDPEDSDNDINNELNRTLENASKTKSKAVGKSTTVDNIIKSPPRKIYVQTATFSDSQHPTMLRRLIDNATKNFSGNKGNRFDSDFLQLCLYFFIRGGKSFYEFLAPNLNLPSIKTLRRNANIFHKELIEGKCYFDEFKQFLDKNEYPYSVAITEDATKITELIEYDYKNDTLIGLASPINLSTGMIEQKYFSAKTADDIRLAIMNGSIASYVYVILAQPIHPGASYYTLALYGSDNKFTYKDVVLRYRYILKELKQRNIELVCISTDGDLKYLKAQKMLQNFGSIDKINDFQIASDLYSEILTLQDPYHIENRLRSKLYDLADVMRIGDYFATVGHLYILLKSFPKSQHELNVSDLDPLDRLNYKCLGKITDQKVIGLLSKCPGTKGTIVFLRIIQSVHLAYVDSTTLAADRLIEATFVTQFLRLWLTHLIENNVSQKSFITINAYHGIEMNFVLLISLIKKRKIQYIHMMSSQNNESFFRRLRSSSGMESMVANCSMKGVLSRTHYMQLEEIIMNELSKEIIFPKLLRRDDKKMLIMEEISEERLVDLINTGLQRAIELAAELGIPCYDVDLKDLIRKVPIIEDEDINENYDNFLDAENISPAEVLETTEGEEVSKQISYFENDREITVTKAKFVLQLQSDVKKISTDVRERFVTKKSIVLKAKQNINTQFWKDKLISRGEWIVIKQETQIFIGHVINFQRIHEKSKLKRTFIHDFIDLDDIRSQNVYVMLNPLFQVIDNFMKSVTNNDVFFNSSFYKCHVHDNNVNINSLLNYIS</sequence>
<protein>
    <submittedName>
        <fullName evidence="1">Uncharacterized protein</fullName>
    </submittedName>
</protein>
<reference evidence="1" key="1">
    <citation type="submission" date="2021-03" db="EMBL/GenBank/DDBJ databases">
        <title>Chromosome level genome of the anhydrobiotic midge Polypedilum vanderplanki.</title>
        <authorList>
            <person name="Yoshida Y."/>
            <person name="Kikawada T."/>
            <person name="Gusev O."/>
        </authorList>
    </citation>
    <scope>NUCLEOTIDE SEQUENCE</scope>
    <source>
        <strain evidence="1">NIAS01</strain>
        <tissue evidence="1">Whole body or cell culture</tissue>
    </source>
</reference>
<keyword evidence="2" id="KW-1185">Reference proteome</keyword>
<accession>A0A9J6CGM0</accession>
<comment type="caution">
    <text evidence="1">The sequence shown here is derived from an EMBL/GenBank/DDBJ whole genome shotgun (WGS) entry which is preliminary data.</text>
</comment>
<evidence type="ECO:0000313" key="1">
    <source>
        <dbReference type="EMBL" id="KAG5681188.1"/>
    </source>
</evidence>
<dbReference type="AlphaFoldDB" id="A0A9J6CGM0"/>
<name>A0A9J6CGM0_POLVA</name>
<dbReference type="OrthoDB" id="10055569at2759"/>
<evidence type="ECO:0000313" key="2">
    <source>
        <dbReference type="Proteomes" id="UP001107558"/>
    </source>
</evidence>
<gene>
    <name evidence="1" type="ORF">PVAND_010645</name>
</gene>
<dbReference type="EMBL" id="JADBJN010000001">
    <property type="protein sequence ID" value="KAG5681188.1"/>
    <property type="molecule type" value="Genomic_DNA"/>
</dbReference>
<proteinExistence type="predicted"/>